<sequence length="60" mass="6711">MPRPCMASLHKNSRMLLRRTARPSANRLYGVFPLPLSCNSHLSPRELTTSPRVIALPSPN</sequence>
<accession>A0A0A9H4G1</accession>
<dbReference type="EMBL" id="GBRH01170108">
    <property type="protein sequence ID" value="JAE27788.1"/>
    <property type="molecule type" value="Transcribed_RNA"/>
</dbReference>
<dbReference type="AlphaFoldDB" id="A0A0A9H4G1"/>
<reference evidence="1" key="1">
    <citation type="submission" date="2014-09" db="EMBL/GenBank/DDBJ databases">
        <authorList>
            <person name="Magalhaes I.L.F."/>
            <person name="Oliveira U."/>
            <person name="Santos F.R."/>
            <person name="Vidigal T.H.D.A."/>
            <person name="Brescovit A.D."/>
            <person name="Santos A.J."/>
        </authorList>
    </citation>
    <scope>NUCLEOTIDE SEQUENCE</scope>
    <source>
        <tissue evidence="1">Shoot tissue taken approximately 20 cm above the soil surface</tissue>
    </source>
</reference>
<proteinExistence type="predicted"/>
<name>A0A0A9H4G1_ARUDO</name>
<evidence type="ECO:0000313" key="1">
    <source>
        <dbReference type="EMBL" id="JAE27788.1"/>
    </source>
</evidence>
<reference evidence="1" key="2">
    <citation type="journal article" date="2015" name="Data Brief">
        <title>Shoot transcriptome of the giant reed, Arundo donax.</title>
        <authorList>
            <person name="Barrero R.A."/>
            <person name="Guerrero F.D."/>
            <person name="Moolhuijzen P."/>
            <person name="Goolsby J.A."/>
            <person name="Tidwell J."/>
            <person name="Bellgard S.E."/>
            <person name="Bellgard M.I."/>
        </authorList>
    </citation>
    <scope>NUCLEOTIDE SEQUENCE</scope>
    <source>
        <tissue evidence="1">Shoot tissue taken approximately 20 cm above the soil surface</tissue>
    </source>
</reference>
<organism evidence="1">
    <name type="scientific">Arundo donax</name>
    <name type="common">Giant reed</name>
    <name type="synonym">Donax arundinaceus</name>
    <dbReference type="NCBI Taxonomy" id="35708"/>
    <lineage>
        <taxon>Eukaryota</taxon>
        <taxon>Viridiplantae</taxon>
        <taxon>Streptophyta</taxon>
        <taxon>Embryophyta</taxon>
        <taxon>Tracheophyta</taxon>
        <taxon>Spermatophyta</taxon>
        <taxon>Magnoliopsida</taxon>
        <taxon>Liliopsida</taxon>
        <taxon>Poales</taxon>
        <taxon>Poaceae</taxon>
        <taxon>PACMAD clade</taxon>
        <taxon>Arundinoideae</taxon>
        <taxon>Arundineae</taxon>
        <taxon>Arundo</taxon>
    </lineage>
</organism>
<protein>
    <submittedName>
        <fullName evidence="1">Uncharacterized protein</fullName>
    </submittedName>
</protein>